<dbReference type="Proteomes" id="UP000531216">
    <property type="component" value="Unassembled WGS sequence"/>
</dbReference>
<keyword evidence="4" id="KW-1185">Reference proteome</keyword>
<dbReference type="PANTHER" id="PTHR40547:SF1">
    <property type="entry name" value="SLL0298 PROTEIN"/>
    <property type="match status" value="1"/>
</dbReference>
<dbReference type="Pfam" id="PF09835">
    <property type="entry name" value="DUF2062"/>
    <property type="match status" value="1"/>
</dbReference>
<feature type="domain" description="DUF2062" evidence="2">
    <location>
        <begin position="27"/>
        <end position="174"/>
    </location>
</feature>
<evidence type="ECO:0000259" key="2">
    <source>
        <dbReference type="Pfam" id="PF09835"/>
    </source>
</evidence>
<proteinExistence type="predicted"/>
<evidence type="ECO:0000256" key="1">
    <source>
        <dbReference type="SAM" id="Phobius"/>
    </source>
</evidence>
<feature type="transmembrane region" description="Helical" evidence="1">
    <location>
        <begin position="144"/>
        <end position="166"/>
    </location>
</feature>
<name>A0A7W6FT21_9HYPH</name>
<keyword evidence="1" id="KW-1133">Transmembrane helix</keyword>
<comment type="caution">
    <text evidence="3">The sequence shown here is derived from an EMBL/GenBank/DDBJ whole genome shotgun (WGS) entry which is preliminary data.</text>
</comment>
<dbReference type="EMBL" id="JACIDO010000001">
    <property type="protein sequence ID" value="MBB3934548.1"/>
    <property type="molecule type" value="Genomic_DNA"/>
</dbReference>
<sequence>MLFRRRQPETFSQKLRLALWPRRSWRRSLLYMKKRVLRLRATPHAIAAGVAAGVFATFTPLLGFHFVMAFVIAYLARGSLPAAALGCLIGNPLTYPLIWGATYEAGRFLTAAEIPDGRAPESLGAALSHGDIAAIWGPYLKPMLIGSIPLGLFFALVSYGLVLVGVRSFQAARAQKAGGAPAAEPAP</sequence>
<dbReference type="OrthoDB" id="7360463at2"/>
<accession>A0A7W6FT21</accession>
<gene>
    <name evidence="3" type="ORF">GGR05_000659</name>
</gene>
<dbReference type="AlphaFoldDB" id="A0A7W6FT21"/>
<evidence type="ECO:0000313" key="3">
    <source>
        <dbReference type="EMBL" id="MBB3934548.1"/>
    </source>
</evidence>
<organism evidence="3 4">
    <name type="scientific">Aureimonas phyllosphaerae</name>
    <dbReference type="NCBI Taxonomy" id="1166078"/>
    <lineage>
        <taxon>Bacteria</taxon>
        <taxon>Pseudomonadati</taxon>
        <taxon>Pseudomonadota</taxon>
        <taxon>Alphaproteobacteria</taxon>
        <taxon>Hyphomicrobiales</taxon>
        <taxon>Aurantimonadaceae</taxon>
        <taxon>Aureimonas</taxon>
    </lineage>
</organism>
<evidence type="ECO:0000313" key="4">
    <source>
        <dbReference type="Proteomes" id="UP000531216"/>
    </source>
</evidence>
<feature type="transmembrane region" description="Helical" evidence="1">
    <location>
        <begin position="45"/>
        <end position="76"/>
    </location>
</feature>
<dbReference type="RefSeq" id="WP_090958140.1">
    <property type="nucleotide sequence ID" value="NZ_FOOA01000001.1"/>
</dbReference>
<keyword evidence="1" id="KW-0812">Transmembrane</keyword>
<keyword evidence="1" id="KW-0472">Membrane</keyword>
<protein>
    <recommendedName>
        <fullName evidence="2">DUF2062 domain-containing protein</fullName>
    </recommendedName>
</protein>
<dbReference type="InterPro" id="IPR018639">
    <property type="entry name" value="DUF2062"/>
</dbReference>
<reference evidence="3 4" key="1">
    <citation type="submission" date="2020-08" db="EMBL/GenBank/DDBJ databases">
        <title>Genomic Encyclopedia of Type Strains, Phase IV (KMG-IV): sequencing the most valuable type-strain genomes for metagenomic binning, comparative biology and taxonomic classification.</title>
        <authorList>
            <person name="Goeker M."/>
        </authorList>
    </citation>
    <scope>NUCLEOTIDE SEQUENCE [LARGE SCALE GENOMIC DNA]</scope>
    <source>
        <strain evidence="3 4">DSM 25024</strain>
    </source>
</reference>
<dbReference type="PANTHER" id="PTHR40547">
    <property type="entry name" value="SLL0298 PROTEIN"/>
    <property type="match status" value="1"/>
</dbReference>